<comment type="similarity">
    <text evidence="1">Belongs to the LEA type 1 family.</text>
</comment>
<dbReference type="AlphaFoldDB" id="A0A7N0UD62"/>
<dbReference type="PANTHER" id="PTHR33493:SF2">
    <property type="entry name" value="LATE EMBRYOGENESIS ABUNDANT PROTEIN 46"/>
    <property type="match status" value="1"/>
</dbReference>
<evidence type="ECO:0000313" key="3">
    <source>
        <dbReference type="EnsemblPlants" id="Kaladp0060s0469.1.v1.1"/>
    </source>
</evidence>
<evidence type="ECO:0008006" key="5">
    <source>
        <dbReference type="Google" id="ProtNLM"/>
    </source>
</evidence>
<feature type="compositionally biased region" description="Polar residues" evidence="2">
    <location>
        <begin position="71"/>
        <end position="88"/>
    </location>
</feature>
<dbReference type="Pfam" id="PF03760">
    <property type="entry name" value="LEA_1"/>
    <property type="match status" value="1"/>
</dbReference>
<feature type="region of interest" description="Disordered" evidence="2">
    <location>
        <begin position="129"/>
        <end position="155"/>
    </location>
</feature>
<feature type="compositionally biased region" description="Low complexity" evidence="2">
    <location>
        <begin position="89"/>
        <end position="99"/>
    </location>
</feature>
<dbReference type="Gramene" id="Kaladp0060s0469.1.v1.1">
    <property type="protein sequence ID" value="Kaladp0060s0469.1.v1.1"/>
    <property type="gene ID" value="Kaladp0060s0469.v1.1"/>
</dbReference>
<dbReference type="InterPro" id="IPR005513">
    <property type="entry name" value="LEA_1"/>
</dbReference>
<proteinExistence type="inferred from homology"/>
<evidence type="ECO:0000313" key="4">
    <source>
        <dbReference type="Proteomes" id="UP000594263"/>
    </source>
</evidence>
<dbReference type="PANTHER" id="PTHR33493">
    <property type="entry name" value="LATE EMBRYOGENESIS ABUNDANT PROTEIN 6-RELATED"/>
    <property type="match status" value="1"/>
</dbReference>
<dbReference type="OMA" id="KERACAG"/>
<dbReference type="GO" id="GO:0009793">
    <property type="term" value="P:embryo development ending in seed dormancy"/>
    <property type="evidence" value="ECO:0007669"/>
    <property type="project" value="InterPro"/>
</dbReference>
<keyword evidence="4" id="KW-1185">Reference proteome</keyword>
<accession>A0A7N0UD62</accession>
<feature type="region of interest" description="Disordered" evidence="2">
    <location>
        <begin position="1"/>
        <end position="106"/>
    </location>
</feature>
<organism evidence="3 4">
    <name type="scientific">Kalanchoe fedtschenkoi</name>
    <name type="common">Lavender scallops</name>
    <name type="synonym">South American air plant</name>
    <dbReference type="NCBI Taxonomy" id="63787"/>
    <lineage>
        <taxon>Eukaryota</taxon>
        <taxon>Viridiplantae</taxon>
        <taxon>Streptophyta</taxon>
        <taxon>Embryophyta</taxon>
        <taxon>Tracheophyta</taxon>
        <taxon>Spermatophyta</taxon>
        <taxon>Magnoliopsida</taxon>
        <taxon>eudicotyledons</taxon>
        <taxon>Gunneridae</taxon>
        <taxon>Pentapetalae</taxon>
        <taxon>Saxifragales</taxon>
        <taxon>Crassulaceae</taxon>
        <taxon>Kalanchoe</taxon>
    </lineage>
</organism>
<evidence type="ECO:0000256" key="2">
    <source>
        <dbReference type="SAM" id="MobiDB-lite"/>
    </source>
</evidence>
<reference evidence="3" key="1">
    <citation type="submission" date="2021-01" db="UniProtKB">
        <authorList>
            <consortium name="EnsemblPlants"/>
        </authorList>
    </citation>
    <scope>IDENTIFICATION</scope>
</reference>
<feature type="compositionally biased region" description="Basic and acidic residues" evidence="2">
    <location>
        <begin position="18"/>
        <end position="66"/>
    </location>
</feature>
<feature type="compositionally biased region" description="Gly residues" evidence="2">
    <location>
        <begin position="146"/>
        <end position="155"/>
    </location>
</feature>
<name>A0A7N0UD62_KALFE</name>
<dbReference type="Proteomes" id="UP000594263">
    <property type="component" value="Unplaced"/>
</dbReference>
<sequence length="155" mass="15896">MQKAKETASNIAASAKAGMDKTKAVAQEKVDKMSAHDPIEKGMATERKEERIHQAEMNKQQAREHNAAATGHSTTGVPGTGGTFSHSATGTHGHPTGTHQMSAMPGHRTGHTLGGHVVEGQPIGTVGTTTPHTQAGVNPGTHPTGYGTGTGGTYS</sequence>
<protein>
    <recommendedName>
        <fullName evidence="5">Seed maturation protein LEA 4</fullName>
    </recommendedName>
</protein>
<evidence type="ECO:0000256" key="1">
    <source>
        <dbReference type="ARBA" id="ARBA00010975"/>
    </source>
</evidence>
<dbReference type="EnsemblPlants" id="Kaladp0060s0469.1.v1.1">
    <property type="protein sequence ID" value="Kaladp0060s0469.1.v1.1"/>
    <property type="gene ID" value="Kaladp0060s0469.v1.1"/>
</dbReference>